<evidence type="ECO:0000313" key="2">
    <source>
        <dbReference type="EMBL" id="THE64336.1"/>
    </source>
</evidence>
<feature type="region of interest" description="Disordered" evidence="1">
    <location>
        <begin position="1"/>
        <end position="23"/>
    </location>
</feature>
<reference evidence="2 3" key="1">
    <citation type="submission" date="2018-10" db="EMBL/GenBank/DDBJ databases">
        <title>Natronolimnobius sp. XQ-INN 246 isolated from Inner Mongolia Autonomous Region of China.</title>
        <authorList>
            <person name="Xue Q."/>
        </authorList>
    </citation>
    <scope>NUCLEOTIDE SEQUENCE [LARGE SCALE GENOMIC DNA]</scope>
    <source>
        <strain evidence="2 3">XQ-INN 246</strain>
    </source>
</reference>
<dbReference type="RefSeq" id="WP_141465124.1">
    <property type="nucleotide sequence ID" value="NZ_RBZW01000033.1"/>
</dbReference>
<comment type="caution">
    <text evidence="2">The sequence shown here is derived from an EMBL/GenBank/DDBJ whole genome shotgun (WGS) entry which is preliminary data.</text>
</comment>
<feature type="region of interest" description="Disordered" evidence="1">
    <location>
        <begin position="51"/>
        <end position="146"/>
    </location>
</feature>
<accession>A0A4S3TK11</accession>
<protein>
    <submittedName>
        <fullName evidence="2">Uncharacterized protein</fullName>
    </submittedName>
</protein>
<evidence type="ECO:0000256" key="1">
    <source>
        <dbReference type="SAM" id="MobiDB-lite"/>
    </source>
</evidence>
<evidence type="ECO:0000313" key="3">
    <source>
        <dbReference type="Proteomes" id="UP000318864"/>
    </source>
</evidence>
<keyword evidence="3" id="KW-1185">Reference proteome</keyword>
<organism evidence="2 3">
    <name type="scientific">Salinadaptatus halalkaliphilus</name>
    <dbReference type="NCBI Taxonomy" id="2419781"/>
    <lineage>
        <taxon>Archaea</taxon>
        <taxon>Methanobacteriati</taxon>
        <taxon>Methanobacteriota</taxon>
        <taxon>Stenosarchaea group</taxon>
        <taxon>Halobacteria</taxon>
        <taxon>Halobacteriales</taxon>
        <taxon>Natrialbaceae</taxon>
        <taxon>Salinadaptatus</taxon>
    </lineage>
</organism>
<dbReference type="EMBL" id="RBZW01000033">
    <property type="protein sequence ID" value="THE64336.1"/>
    <property type="molecule type" value="Genomic_DNA"/>
</dbReference>
<sequence length="146" mass="15396">MELRSQSSDAADAESVASSAGESSAFGRVRTLVLLLGAIAVAAYVVRQYVDRPEADPIDERDDDHVSIGVSEGASSDAIDGSETTVEMADSRSAAEIENRADRTQAEPGEMAVDEAIADELEGETDEKTAESEQEDAEDAADDDRA</sequence>
<feature type="compositionally biased region" description="Basic and acidic residues" evidence="1">
    <location>
        <begin position="89"/>
        <end position="105"/>
    </location>
</feature>
<feature type="compositionally biased region" description="Acidic residues" evidence="1">
    <location>
        <begin position="132"/>
        <end position="146"/>
    </location>
</feature>
<feature type="compositionally biased region" description="Acidic residues" evidence="1">
    <location>
        <begin position="112"/>
        <end position="125"/>
    </location>
</feature>
<gene>
    <name evidence="2" type="ORF">D8Y22_13045</name>
</gene>
<dbReference type="AlphaFoldDB" id="A0A4S3TK11"/>
<name>A0A4S3TK11_9EURY</name>
<proteinExistence type="predicted"/>
<dbReference type="Proteomes" id="UP000318864">
    <property type="component" value="Unassembled WGS sequence"/>
</dbReference>